<dbReference type="OrthoDB" id="2416742at2"/>
<evidence type="ECO:0000256" key="1">
    <source>
        <dbReference type="ARBA" id="ARBA00004651"/>
    </source>
</evidence>
<dbReference type="InterPro" id="IPR003317">
    <property type="entry name" value="Cyt-d_oxidase_su2"/>
</dbReference>
<evidence type="ECO:0000256" key="3">
    <source>
        <dbReference type="ARBA" id="ARBA00022475"/>
    </source>
</evidence>
<feature type="transmembrane region" description="Helical" evidence="7">
    <location>
        <begin position="114"/>
        <end position="136"/>
    </location>
</feature>
<evidence type="ECO:0000256" key="5">
    <source>
        <dbReference type="ARBA" id="ARBA00022989"/>
    </source>
</evidence>
<keyword evidence="9" id="KW-1185">Reference proteome</keyword>
<gene>
    <name evidence="8" type="ORF">CYL18_11595</name>
</gene>
<dbReference type="Pfam" id="PF02322">
    <property type="entry name" value="Cyt_bd_oxida_II"/>
    <property type="match status" value="1"/>
</dbReference>
<evidence type="ECO:0000256" key="7">
    <source>
        <dbReference type="SAM" id="Phobius"/>
    </source>
</evidence>
<keyword evidence="3" id="KW-1003">Cell membrane</keyword>
<feature type="transmembrane region" description="Helical" evidence="7">
    <location>
        <begin position="298"/>
        <end position="319"/>
    </location>
</feature>
<keyword evidence="5 7" id="KW-1133">Transmembrane helix</keyword>
<keyword evidence="4 7" id="KW-0812">Transmembrane</keyword>
<dbReference type="Proteomes" id="UP000239663">
    <property type="component" value="Unassembled WGS sequence"/>
</dbReference>
<comment type="similarity">
    <text evidence="2">Belongs to the cytochrome ubiquinol oxidase subunit 2 family.</text>
</comment>
<name>A0A2S7MYS9_9BACI</name>
<accession>A0A2S7MYS9</accession>
<dbReference type="AlphaFoldDB" id="A0A2S7MYS9"/>
<feature type="transmembrane region" description="Helical" evidence="7">
    <location>
        <begin position="200"/>
        <end position="221"/>
    </location>
</feature>
<proteinExistence type="inferred from homology"/>
<feature type="transmembrane region" description="Helical" evidence="7">
    <location>
        <begin position="6"/>
        <end position="34"/>
    </location>
</feature>
<comment type="subcellular location">
    <subcellularLocation>
        <location evidence="1">Cell membrane</location>
        <topology evidence="1">Multi-pass membrane protein</topology>
    </subcellularLocation>
</comment>
<sequence>MTVELITMAILWCYLYIYIIIASIEFGVGFYAYYGRFVSKKPIVHKLEDAYDPRLWPITIGFFAVFVIGVIGFFPETLEYFGRALIIPGIVVLLLVLIRFLAHLLYKREKNAGRFLFVYGSTGLLIPAALSIGLTISEGGFIRRAGGEIELLTRKLFLSPYSWSVVFLAAVSVLFISASFLYFYKQHKGDKAASEMTRGYALFWSVPTIFASILVIVSLRGHNLRHFESGLNLWWLFALSLVFYFAAVYLIYKRKRQGLAFLFVLLQFLTAFIGYGASHLPYILDPFITVHAFEGERVWVSLGMLLLVGILLIIPYGRLIMKLLMSNQKQENEKAQGTL</sequence>
<reference evidence="8 9" key="1">
    <citation type="submission" date="2017-12" db="EMBL/GenBank/DDBJ databases">
        <title>Taxonomic description and draft genome of Pradoshia cofamensis Gen. nov., sp. nov., a thermotolerant bacillale isolated from anterior gut of earthworm Eisenia fetida.</title>
        <authorList>
            <person name="Saha T."/>
            <person name="Chakraborty R."/>
        </authorList>
    </citation>
    <scope>NUCLEOTIDE SEQUENCE [LARGE SCALE GENOMIC DNA]</scope>
    <source>
        <strain evidence="8 9">EAG3</strain>
    </source>
</reference>
<comment type="caution">
    <text evidence="8">The sequence shown here is derived from an EMBL/GenBank/DDBJ whole genome shotgun (WGS) entry which is preliminary data.</text>
</comment>
<feature type="transmembrane region" description="Helical" evidence="7">
    <location>
        <begin position="161"/>
        <end position="184"/>
    </location>
</feature>
<evidence type="ECO:0000313" key="8">
    <source>
        <dbReference type="EMBL" id="PQD94971.1"/>
    </source>
</evidence>
<dbReference type="EMBL" id="PKOZ01000006">
    <property type="protein sequence ID" value="PQD94971.1"/>
    <property type="molecule type" value="Genomic_DNA"/>
</dbReference>
<dbReference type="GO" id="GO:0005886">
    <property type="term" value="C:plasma membrane"/>
    <property type="evidence" value="ECO:0007669"/>
    <property type="project" value="UniProtKB-SubCell"/>
</dbReference>
<feature type="transmembrane region" description="Helical" evidence="7">
    <location>
        <begin position="55"/>
        <end position="74"/>
    </location>
</feature>
<organism evidence="8 9">
    <name type="scientific">Pradoshia eiseniae</name>
    <dbReference type="NCBI Taxonomy" id="2064768"/>
    <lineage>
        <taxon>Bacteria</taxon>
        <taxon>Bacillati</taxon>
        <taxon>Bacillota</taxon>
        <taxon>Bacilli</taxon>
        <taxon>Bacillales</taxon>
        <taxon>Bacillaceae</taxon>
        <taxon>Pradoshia</taxon>
    </lineage>
</organism>
<protein>
    <submittedName>
        <fullName evidence="8">Cytochrome D ubiquinol oxidase subunit II</fullName>
    </submittedName>
</protein>
<evidence type="ECO:0000256" key="4">
    <source>
        <dbReference type="ARBA" id="ARBA00022692"/>
    </source>
</evidence>
<feature type="transmembrane region" description="Helical" evidence="7">
    <location>
        <begin position="80"/>
        <end position="102"/>
    </location>
</feature>
<evidence type="ECO:0000256" key="6">
    <source>
        <dbReference type="ARBA" id="ARBA00023136"/>
    </source>
</evidence>
<evidence type="ECO:0000313" key="9">
    <source>
        <dbReference type="Proteomes" id="UP000239663"/>
    </source>
</evidence>
<keyword evidence="6 7" id="KW-0472">Membrane</keyword>
<feature type="transmembrane region" description="Helical" evidence="7">
    <location>
        <begin position="259"/>
        <end position="278"/>
    </location>
</feature>
<feature type="transmembrane region" description="Helical" evidence="7">
    <location>
        <begin position="233"/>
        <end position="252"/>
    </location>
</feature>
<dbReference type="RefSeq" id="WP_104849676.1">
    <property type="nucleotide sequence ID" value="NZ_PKOZ01000006.1"/>
</dbReference>
<evidence type="ECO:0000256" key="2">
    <source>
        <dbReference type="ARBA" id="ARBA00007543"/>
    </source>
</evidence>